<dbReference type="AlphaFoldDB" id="A0AAV6VZ40"/>
<comment type="caution">
    <text evidence="1">The sequence shown here is derived from an EMBL/GenBank/DDBJ whole genome shotgun (WGS) entry which is preliminary data.</text>
</comment>
<reference evidence="1 2" key="1">
    <citation type="journal article" date="2022" name="Nat. Ecol. Evol.">
        <title>A masculinizing supergene underlies an exaggerated male reproductive morph in a spider.</title>
        <authorList>
            <person name="Hendrickx F."/>
            <person name="De Corte Z."/>
            <person name="Sonet G."/>
            <person name="Van Belleghem S.M."/>
            <person name="Kostlbacher S."/>
            <person name="Vangestel C."/>
        </authorList>
    </citation>
    <scope>NUCLEOTIDE SEQUENCE [LARGE SCALE GENOMIC DNA]</scope>
    <source>
        <strain evidence="1">W744_W776</strain>
    </source>
</reference>
<evidence type="ECO:0000313" key="1">
    <source>
        <dbReference type="EMBL" id="KAG8201859.1"/>
    </source>
</evidence>
<gene>
    <name evidence="1" type="ORF">JTE90_027339</name>
</gene>
<evidence type="ECO:0000313" key="2">
    <source>
        <dbReference type="Proteomes" id="UP000827092"/>
    </source>
</evidence>
<dbReference type="EMBL" id="JAFNEN010000002">
    <property type="protein sequence ID" value="KAG8201859.1"/>
    <property type="molecule type" value="Genomic_DNA"/>
</dbReference>
<proteinExistence type="predicted"/>
<protein>
    <submittedName>
        <fullName evidence="1">Uncharacterized protein</fullName>
    </submittedName>
</protein>
<organism evidence="1 2">
    <name type="scientific">Oedothorax gibbosus</name>
    <dbReference type="NCBI Taxonomy" id="931172"/>
    <lineage>
        <taxon>Eukaryota</taxon>
        <taxon>Metazoa</taxon>
        <taxon>Ecdysozoa</taxon>
        <taxon>Arthropoda</taxon>
        <taxon>Chelicerata</taxon>
        <taxon>Arachnida</taxon>
        <taxon>Araneae</taxon>
        <taxon>Araneomorphae</taxon>
        <taxon>Entelegynae</taxon>
        <taxon>Araneoidea</taxon>
        <taxon>Linyphiidae</taxon>
        <taxon>Erigoninae</taxon>
        <taxon>Oedothorax</taxon>
    </lineage>
</organism>
<name>A0AAV6VZ40_9ARAC</name>
<dbReference type="Proteomes" id="UP000827092">
    <property type="component" value="Unassembled WGS sequence"/>
</dbReference>
<keyword evidence="2" id="KW-1185">Reference proteome</keyword>
<accession>A0AAV6VZ40</accession>
<sequence>MVNIIFHKKSECLFAGSSRTKGRRKQNSKTSPRFLVSSSRTGCCCSLSCLFSEASDRNCEKGIPRFRQFALGQPMAGVLRVG</sequence>